<reference evidence="2 3" key="1">
    <citation type="journal article" date="2023" name="Mol. Ecol. Resour.">
        <title>Chromosome-level genome assembly of a triploid poplar Populus alba 'Berolinensis'.</title>
        <authorList>
            <person name="Chen S."/>
            <person name="Yu Y."/>
            <person name="Wang X."/>
            <person name="Wang S."/>
            <person name="Zhang T."/>
            <person name="Zhou Y."/>
            <person name="He R."/>
            <person name="Meng N."/>
            <person name="Wang Y."/>
            <person name="Liu W."/>
            <person name="Liu Z."/>
            <person name="Liu J."/>
            <person name="Guo Q."/>
            <person name="Huang H."/>
            <person name="Sederoff R.R."/>
            <person name="Wang G."/>
            <person name="Qu G."/>
            <person name="Chen S."/>
        </authorList>
    </citation>
    <scope>NUCLEOTIDE SEQUENCE [LARGE SCALE GENOMIC DNA]</scope>
    <source>
        <strain evidence="2">SC-2020</strain>
    </source>
</reference>
<protein>
    <submittedName>
        <fullName evidence="2">Uncharacterized protein</fullName>
    </submittedName>
</protein>
<evidence type="ECO:0000313" key="3">
    <source>
        <dbReference type="Proteomes" id="UP001164929"/>
    </source>
</evidence>
<evidence type="ECO:0000256" key="1">
    <source>
        <dbReference type="SAM" id="MobiDB-lite"/>
    </source>
</evidence>
<proteinExistence type="predicted"/>
<gene>
    <name evidence="2" type="ORF">NC653_036161</name>
</gene>
<keyword evidence="3" id="KW-1185">Reference proteome</keyword>
<dbReference type="Proteomes" id="UP001164929">
    <property type="component" value="Chromosome 16"/>
</dbReference>
<comment type="caution">
    <text evidence="2">The sequence shown here is derived from an EMBL/GenBank/DDBJ whole genome shotgun (WGS) entry which is preliminary data.</text>
</comment>
<sequence>MISNCLELGHERLLVIIHNFSRVPIHIPDHTTRSAAAAAADDDDDDDDEDDPHMDGYVSDFDMVVI</sequence>
<accession>A0AAD6LJF1</accession>
<feature type="region of interest" description="Disordered" evidence="1">
    <location>
        <begin position="32"/>
        <end position="55"/>
    </location>
</feature>
<name>A0AAD6LJF1_9ROSI</name>
<organism evidence="2 3">
    <name type="scientific">Populus alba x Populus x berolinensis</name>
    <dbReference type="NCBI Taxonomy" id="444605"/>
    <lineage>
        <taxon>Eukaryota</taxon>
        <taxon>Viridiplantae</taxon>
        <taxon>Streptophyta</taxon>
        <taxon>Embryophyta</taxon>
        <taxon>Tracheophyta</taxon>
        <taxon>Spermatophyta</taxon>
        <taxon>Magnoliopsida</taxon>
        <taxon>eudicotyledons</taxon>
        <taxon>Gunneridae</taxon>
        <taxon>Pentapetalae</taxon>
        <taxon>rosids</taxon>
        <taxon>fabids</taxon>
        <taxon>Malpighiales</taxon>
        <taxon>Salicaceae</taxon>
        <taxon>Saliceae</taxon>
        <taxon>Populus</taxon>
    </lineage>
</organism>
<dbReference type="EMBL" id="JAQIZT010000016">
    <property type="protein sequence ID" value="KAJ6968130.1"/>
    <property type="molecule type" value="Genomic_DNA"/>
</dbReference>
<evidence type="ECO:0000313" key="2">
    <source>
        <dbReference type="EMBL" id="KAJ6968130.1"/>
    </source>
</evidence>
<feature type="compositionally biased region" description="Acidic residues" evidence="1">
    <location>
        <begin position="40"/>
        <end position="52"/>
    </location>
</feature>
<dbReference type="AlphaFoldDB" id="A0AAD6LJF1"/>